<name>A0AAD3NLS7_LATJO</name>
<sequence>MKRKDRRKESLPVCQSIIEFGPESLSPPFLSELIARQFFALRCEVEGLPDTDQDWQPSSLNSELWQQTATSREAEWEGRAETVFTSRPHPVCLTATKIIIISLSAAQATPEPNSTTPTTFSRGEGLHGAITTNKAQWRFYQQSTCSLQSSLLMRKLWQERSINHSQCSPGLSGQKKLREASIYTPKTQPDIQHISQHPHNGPKSTGFRHWHREDLTALCSATYSSPQQVRANKSEKELKHHKTLRRIKASQHPNIEAQWARSESSRGATQAITCKYPHPSCTSPQPSSKSEITKVPERTAVTIKLLSGINQLQPPS</sequence>
<dbReference type="EMBL" id="BRZM01001538">
    <property type="protein sequence ID" value="GLD73371.1"/>
    <property type="molecule type" value="Genomic_DNA"/>
</dbReference>
<proteinExistence type="predicted"/>
<protein>
    <submittedName>
        <fullName evidence="2">Lysine-specific demethylase 6B-like protein</fullName>
    </submittedName>
</protein>
<evidence type="ECO:0000313" key="3">
    <source>
        <dbReference type="Proteomes" id="UP001279410"/>
    </source>
</evidence>
<evidence type="ECO:0000313" key="2">
    <source>
        <dbReference type="EMBL" id="GLD73371.1"/>
    </source>
</evidence>
<evidence type="ECO:0000256" key="1">
    <source>
        <dbReference type="SAM" id="MobiDB-lite"/>
    </source>
</evidence>
<comment type="caution">
    <text evidence="2">The sequence shown here is derived from an EMBL/GenBank/DDBJ whole genome shotgun (WGS) entry which is preliminary data.</text>
</comment>
<gene>
    <name evidence="2" type="ORF">AKAME5_002469600</name>
</gene>
<reference evidence="2" key="1">
    <citation type="submission" date="2022-08" db="EMBL/GenBank/DDBJ databases">
        <title>Genome sequencing of akame (Lates japonicus).</title>
        <authorList>
            <person name="Hashiguchi Y."/>
            <person name="Takahashi H."/>
        </authorList>
    </citation>
    <scope>NUCLEOTIDE SEQUENCE</scope>
    <source>
        <strain evidence="2">Kochi</strain>
    </source>
</reference>
<keyword evidence="3" id="KW-1185">Reference proteome</keyword>
<accession>A0AAD3NLS7</accession>
<dbReference type="AlphaFoldDB" id="A0AAD3NLS7"/>
<feature type="region of interest" description="Disordered" evidence="1">
    <location>
        <begin position="186"/>
        <end position="206"/>
    </location>
</feature>
<organism evidence="2 3">
    <name type="scientific">Lates japonicus</name>
    <name type="common">Japanese lates</name>
    <dbReference type="NCBI Taxonomy" id="270547"/>
    <lineage>
        <taxon>Eukaryota</taxon>
        <taxon>Metazoa</taxon>
        <taxon>Chordata</taxon>
        <taxon>Craniata</taxon>
        <taxon>Vertebrata</taxon>
        <taxon>Euteleostomi</taxon>
        <taxon>Actinopterygii</taxon>
        <taxon>Neopterygii</taxon>
        <taxon>Teleostei</taxon>
        <taxon>Neoteleostei</taxon>
        <taxon>Acanthomorphata</taxon>
        <taxon>Carangaria</taxon>
        <taxon>Carangaria incertae sedis</taxon>
        <taxon>Centropomidae</taxon>
        <taxon>Lates</taxon>
    </lineage>
</organism>
<feature type="compositionally biased region" description="Polar residues" evidence="1">
    <location>
        <begin position="186"/>
        <end position="198"/>
    </location>
</feature>
<dbReference type="Proteomes" id="UP001279410">
    <property type="component" value="Unassembled WGS sequence"/>
</dbReference>